<name>A0ACC0ISJ3_9ERIC</name>
<sequence>MTHQPQPNLAATTCALTNSSRQVDLTMVEATQIQSQVVFPIPNISPNINLGDHRKRESVPLDLGDLNDGEARTIDLRGAQVRGARTLEANQCNGIFVRATERSTLPRHFRLVDRTNPTDNRTKLGEQPNEAIPCNADGFHESSGERPSVDI</sequence>
<evidence type="ECO:0000313" key="2">
    <source>
        <dbReference type="Proteomes" id="UP001060215"/>
    </source>
</evidence>
<evidence type="ECO:0000313" key="1">
    <source>
        <dbReference type="EMBL" id="KAI8028877.1"/>
    </source>
</evidence>
<dbReference type="EMBL" id="CM045758">
    <property type="protein sequence ID" value="KAI8028877.1"/>
    <property type="molecule type" value="Genomic_DNA"/>
</dbReference>
<comment type="caution">
    <text evidence="1">The sequence shown here is derived from an EMBL/GenBank/DDBJ whole genome shotgun (WGS) entry which is preliminary data.</text>
</comment>
<organism evidence="1 2">
    <name type="scientific">Camellia lanceoleosa</name>
    <dbReference type="NCBI Taxonomy" id="1840588"/>
    <lineage>
        <taxon>Eukaryota</taxon>
        <taxon>Viridiplantae</taxon>
        <taxon>Streptophyta</taxon>
        <taxon>Embryophyta</taxon>
        <taxon>Tracheophyta</taxon>
        <taxon>Spermatophyta</taxon>
        <taxon>Magnoliopsida</taxon>
        <taxon>eudicotyledons</taxon>
        <taxon>Gunneridae</taxon>
        <taxon>Pentapetalae</taxon>
        <taxon>asterids</taxon>
        <taxon>Ericales</taxon>
        <taxon>Theaceae</taxon>
        <taxon>Camellia</taxon>
    </lineage>
</organism>
<keyword evidence="2" id="KW-1185">Reference proteome</keyword>
<protein>
    <submittedName>
        <fullName evidence="1">Uncharacterized protein</fullName>
    </submittedName>
</protein>
<accession>A0ACC0ISJ3</accession>
<gene>
    <name evidence="1" type="ORF">LOK49_LG01G00882</name>
</gene>
<proteinExistence type="predicted"/>
<reference evidence="1 2" key="1">
    <citation type="journal article" date="2022" name="Plant J.">
        <title>Chromosome-level genome of Camellia lanceoleosa provides a valuable resource for understanding genome evolution and self-incompatibility.</title>
        <authorList>
            <person name="Gong W."/>
            <person name="Xiao S."/>
            <person name="Wang L."/>
            <person name="Liao Z."/>
            <person name="Chang Y."/>
            <person name="Mo W."/>
            <person name="Hu G."/>
            <person name="Li W."/>
            <person name="Zhao G."/>
            <person name="Zhu H."/>
            <person name="Hu X."/>
            <person name="Ji K."/>
            <person name="Xiang X."/>
            <person name="Song Q."/>
            <person name="Yuan D."/>
            <person name="Jin S."/>
            <person name="Zhang L."/>
        </authorList>
    </citation>
    <scope>NUCLEOTIDE SEQUENCE [LARGE SCALE GENOMIC DNA]</scope>
    <source>
        <strain evidence="1">SQ_2022a</strain>
    </source>
</reference>
<dbReference type="Proteomes" id="UP001060215">
    <property type="component" value="Chromosome 1"/>
</dbReference>